<evidence type="ECO:0000256" key="1">
    <source>
        <dbReference type="SAM" id="MobiDB-lite"/>
    </source>
</evidence>
<proteinExistence type="predicted"/>
<keyword evidence="2" id="KW-0812">Transmembrane</keyword>
<accession>A0A2N9IZK8</accession>
<keyword evidence="2" id="KW-0472">Membrane</keyword>
<feature type="transmembrane region" description="Helical" evidence="2">
    <location>
        <begin position="199"/>
        <end position="220"/>
    </location>
</feature>
<sequence>MSRKWRRKEERTHSTAKNTGVGLAEEKEAANGDVFGIGIGGYRLKQAAEELWIYIFILLLLLGFVFLSLYCAILLLLLDPLFRHSMKLPADPSSSGEFSVRYTDICKSEGGREGQCVRFKLQREREIEVDLSDSSISDCENASTGQAVPIWSPASTGQAVPIWSSASTGQAVPIWSAGVAVLCHGYCRCWVLPIDFVGLWWWLLVFAEILWVCGGGCWVFPID</sequence>
<evidence type="ECO:0000256" key="2">
    <source>
        <dbReference type="SAM" id="Phobius"/>
    </source>
</evidence>
<keyword evidence="2" id="KW-1133">Transmembrane helix</keyword>
<protein>
    <submittedName>
        <fullName evidence="3">Uncharacterized protein</fullName>
    </submittedName>
</protein>
<evidence type="ECO:0000313" key="3">
    <source>
        <dbReference type="EMBL" id="SPD29619.1"/>
    </source>
</evidence>
<feature type="transmembrane region" description="Helical" evidence="2">
    <location>
        <begin position="51"/>
        <end position="78"/>
    </location>
</feature>
<name>A0A2N9IZK8_FAGSY</name>
<dbReference type="EMBL" id="OIVN01006279">
    <property type="protein sequence ID" value="SPD29619.1"/>
    <property type="molecule type" value="Genomic_DNA"/>
</dbReference>
<feature type="region of interest" description="Disordered" evidence="1">
    <location>
        <begin position="1"/>
        <end position="22"/>
    </location>
</feature>
<gene>
    <name evidence="3" type="ORF">FSB_LOCUS57501</name>
</gene>
<reference evidence="3" key="1">
    <citation type="submission" date="2018-02" db="EMBL/GenBank/DDBJ databases">
        <authorList>
            <person name="Cohen D.B."/>
            <person name="Kent A.D."/>
        </authorList>
    </citation>
    <scope>NUCLEOTIDE SEQUENCE</scope>
</reference>
<dbReference type="AlphaFoldDB" id="A0A2N9IZK8"/>
<organism evidence="3">
    <name type="scientific">Fagus sylvatica</name>
    <name type="common">Beechnut</name>
    <dbReference type="NCBI Taxonomy" id="28930"/>
    <lineage>
        <taxon>Eukaryota</taxon>
        <taxon>Viridiplantae</taxon>
        <taxon>Streptophyta</taxon>
        <taxon>Embryophyta</taxon>
        <taxon>Tracheophyta</taxon>
        <taxon>Spermatophyta</taxon>
        <taxon>Magnoliopsida</taxon>
        <taxon>eudicotyledons</taxon>
        <taxon>Gunneridae</taxon>
        <taxon>Pentapetalae</taxon>
        <taxon>rosids</taxon>
        <taxon>fabids</taxon>
        <taxon>Fagales</taxon>
        <taxon>Fagaceae</taxon>
        <taxon>Fagus</taxon>
    </lineage>
</organism>